<dbReference type="RefSeq" id="WP_005542302.1">
    <property type="nucleotide sequence ID" value="NZ_JH378845.1"/>
</dbReference>
<dbReference type="Proteomes" id="UP000003011">
    <property type="component" value="Unassembled WGS sequence"/>
</dbReference>
<feature type="domain" description="HTH cro/C1-type" evidence="1">
    <location>
        <begin position="7"/>
        <end position="42"/>
    </location>
</feature>
<evidence type="ECO:0000313" key="2">
    <source>
        <dbReference type="EMBL" id="EHI54564.1"/>
    </source>
</evidence>
<dbReference type="eggNOG" id="COG2944">
    <property type="taxonomic scope" value="Bacteria"/>
</dbReference>
<evidence type="ECO:0000313" key="3">
    <source>
        <dbReference type="Proteomes" id="UP000003011"/>
    </source>
</evidence>
<dbReference type="InterPro" id="IPR010982">
    <property type="entry name" value="Lambda_DNA-bd_dom_sf"/>
</dbReference>
<dbReference type="PROSITE" id="PS50943">
    <property type="entry name" value="HTH_CROC1"/>
    <property type="match status" value="1"/>
</dbReference>
<proteinExistence type="predicted"/>
<comment type="caution">
    <text evidence="2">The sequence shown here is derived from an EMBL/GenBank/DDBJ whole genome shotgun (WGS) entry which is preliminary data.</text>
</comment>
<dbReference type="STRING" id="679200.HMPREF9333_02253"/>
<accession>G5GL08</accession>
<organism evidence="2 3">
    <name type="scientific">Johnsonella ignava ATCC 51276</name>
    <dbReference type="NCBI Taxonomy" id="679200"/>
    <lineage>
        <taxon>Bacteria</taxon>
        <taxon>Bacillati</taxon>
        <taxon>Bacillota</taxon>
        <taxon>Clostridia</taxon>
        <taxon>Lachnospirales</taxon>
        <taxon>Lachnospiraceae</taxon>
        <taxon>Johnsonella</taxon>
    </lineage>
</organism>
<name>G5GL08_9FIRM</name>
<dbReference type="InterPro" id="IPR001387">
    <property type="entry name" value="Cro/C1-type_HTH"/>
</dbReference>
<evidence type="ECO:0000259" key="1">
    <source>
        <dbReference type="PROSITE" id="PS50943"/>
    </source>
</evidence>
<keyword evidence="3" id="KW-1185">Reference proteome</keyword>
<dbReference type="Gene3D" id="1.10.260.40">
    <property type="entry name" value="lambda repressor-like DNA-binding domains"/>
    <property type="match status" value="1"/>
</dbReference>
<dbReference type="HOGENOM" id="CLU_191405_2_0_9"/>
<dbReference type="SMART" id="SM00530">
    <property type="entry name" value="HTH_XRE"/>
    <property type="match status" value="1"/>
</dbReference>
<sequence length="60" mass="7291">MSTNNKIKELRAETSLTQEKFSQYYGVPKRTLENWETGRREPPSYIVRWLERLIDIDFKQ</sequence>
<protein>
    <recommendedName>
        <fullName evidence="1">HTH cro/C1-type domain-containing protein</fullName>
    </recommendedName>
</protein>
<gene>
    <name evidence="2" type="ORF">HMPREF9333_02253</name>
</gene>
<reference evidence="2 3" key="1">
    <citation type="submission" date="2011-08" db="EMBL/GenBank/DDBJ databases">
        <title>The Genome Sequence of Johnsonella ignava ATCC 51276.</title>
        <authorList>
            <consortium name="The Broad Institute Genome Sequencing Platform"/>
            <person name="Earl A."/>
            <person name="Ward D."/>
            <person name="Feldgarden M."/>
            <person name="Gevers D."/>
            <person name="Izard J."/>
            <person name="Blanton J.M."/>
            <person name="Baranova O.V."/>
            <person name="Dewhirst F.E."/>
            <person name="Young S.K."/>
            <person name="Zeng Q."/>
            <person name="Gargeya S."/>
            <person name="Fitzgerald M."/>
            <person name="Haas B."/>
            <person name="Abouelleil A."/>
            <person name="Alvarado L."/>
            <person name="Arachchi H.M."/>
            <person name="Berlin A."/>
            <person name="Brown A."/>
            <person name="Chapman S.B."/>
            <person name="Chen Z."/>
            <person name="Dunbar C."/>
            <person name="Freedman E."/>
            <person name="Gearin G."/>
            <person name="Gellesch M."/>
            <person name="Goldberg J."/>
            <person name="Griggs A."/>
            <person name="Gujja S."/>
            <person name="Heiman D."/>
            <person name="Howarth C."/>
            <person name="Larson L."/>
            <person name="Lui A."/>
            <person name="MacDonald P.J.P."/>
            <person name="Montmayeur A."/>
            <person name="Murphy C."/>
            <person name="Neiman D."/>
            <person name="Pearson M."/>
            <person name="Priest M."/>
            <person name="Roberts A."/>
            <person name="Saif S."/>
            <person name="Shea T."/>
            <person name="Shenoy N."/>
            <person name="Sisk P."/>
            <person name="Stolte C."/>
            <person name="Sykes S."/>
            <person name="Wortman J."/>
            <person name="Nusbaum C."/>
            <person name="Birren B."/>
        </authorList>
    </citation>
    <scope>NUCLEOTIDE SEQUENCE [LARGE SCALE GENOMIC DNA]</scope>
    <source>
        <strain evidence="2 3">ATCC 51276</strain>
    </source>
</reference>
<dbReference type="GO" id="GO:0003677">
    <property type="term" value="F:DNA binding"/>
    <property type="evidence" value="ECO:0007669"/>
    <property type="project" value="InterPro"/>
</dbReference>
<dbReference type="CDD" id="cd00093">
    <property type="entry name" value="HTH_XRE"/>
    <property type="match status" value="1"/>
</dbReference>
<dbReference type="SUPFAM" id="SSF47413">
    <property type="entry name" value="lambda repressor-like DNA-binding domains"/>
    <property type="match status" value="1"/>
</dbReference>
<dbReference type="Pfam" id="PF01381">
    <property type="entry name" value="HTH_3"/>
    <property type="match status" value="1"/>
</dbReference>
<dbReference type="EMBL" id="ACZL01000053">
    <property type="protein sequence ID" value="EHI54564.1"/>
    <property type="molecule type" value="Genomic_DNA"/>
</dbReference>
<dbReference type="AlphaFoldDB" id="G5GL08"/>